<gene>
    <name evidence="2" type="ORF">RJ639_003869</name>
</gene>
<feature type="region of interest" description="Disordered" evidence="1">
    <location>
        <begin position="18"/>
        <end position="125"/>
    </location>
</feature>
<feature type="compositionally biased region" description="Basic and acidic residues" evidence="1">
    <location>
        <begin position="18"/>
        <end position="29"/>
    </location>
</feature>
<dbReference type="Pfam" id="PF06910">
    <property type="entry name" value="MEA1"/>
    <property type="match status" value="1"/>
</dbReference>
<dbReference type="Proteomes" id="UP001188597">
    <property type="component" value="Unassembled WGS sequence"/>
</dbReference>
<keyword evidence="3" id="KW-1185">Reference proteome</keyword>
<evidence type="ECO:0000256" key="1">
    <source>
        <dbReference type="SAM" id="MobiDB-lite"/>
    </source>
</evidence>
<feature type="compositionally biased region" description="Basic and acidic residues" evidence="1">
    <location>
        <begin position="79"/>
        <end position="89"/>
    </location>
</feature>
<proteinExistence type="predicted"/>
<dbReference type="PANTHER" id="PTHR37175:SF1">
    <property type="entry name" value="CONSTANS-LIKE PROTEIN-RELATED"/>
    <property type="match status" value="1"/>
</dbReference>
<reference evidence="2" key="1">
    <citation type="submission" date="2022-12" db="EMBL/GenBank/DDBJ databases">
        <title>Draft genome assemblies for two species of Escallonia (Escalloniales).</title>
        <authorList>
            <person name="Chanderbali A."/>
            <person name="Dervinis C."/>
            <person name="Anghel I."/>
            <person name="Soltis D."/>
            <person name="Soltis P."/>
            <person name="Zapata F."/>
        </authorList>
    </citation>
    <scope>NUCLEOTIDE SEQUENCE</scope>
    <source>
        <strain evidence="2">UCBG64.0493</strain>
        <tissue evidence="2">Leaf</tissue>
    </source>
</reference>
<dbReference type="PANTHER" id="PTHR37175">
    <property type="entry name" value="BNAA08G28800D PROTEIN"/>
    <property type="match status" value="1"/>
</dbReference>
<feature type="compositionally biased region" description="Acidic residues" evidence="1">
    <location>
        <begin position="106"/>
        <end position="116"/>
    </location>
</feature>
<comment type="caution">
    <text evidence="2">The sequence shown here is derived from an EMBL/GenBank/DDBJ whole genome shotgun (WGS) entry which is preliminary data.</text>
</comment>
<dbReference type="EMBL" id="JAVXUP010000882">
    <property type="protein sequence ID" value="KAK3019338.1"/>
    <property type="molecule type" value="Genomic_DNA"/>
</dbReference>
<feature type="compositionally biased region" description="Polar residues" evidence="1">
    <location>
        <begin position="34"/>
        <end position="53"/>
    </location>
</feature>
<evidence type="ECO:0000313" key="2">
    <source>
        <dbReference type="EMBL" id="KAK3019338.1"/>
    </source>
</evidence>
<protein>
    <submittedName>
        <fullName evidence="2">Uncharacterized protein</fullName>
    </submittedName>
</protein>
<sequence length="195" mass="21419">MGYSWCLATWWGMRDIDDVGGEERGRGRCGEMNAVSNSANDLTEENSGGSDTDTNPDESPEYYQPISAGGEDDGNLSDRSSHDDRDSDFHGLPNGHENGISALDLSDGDGEEEEEEVRTREAADTAVLRAFRTDESRRNAPLAPENAARVMEAMRGISFGGVAPDWAERVPEDRWLDQVRRLRRQPAAATVATQD</sequence>
<accession>A0AA88W444</accession>
<name>A0AA88W444_9ASTE</name>
<organism evidence="2 3">
    <name type="scientific">Escallonia herrerae</name>
    <dbReference type="NCBI Taxonomy" id="1293975"/>
    <lineage>
        <taxon>Eukaryota</taxon>
        <taxon>Viridiplantae</taxon>
        <taxon>Streptophyta</taxon>
        <taxon>Embryophyta</taxon>
        <taxon>Tracheophyta</taxon>
        <taxon>Spermatophyta</taxon>
        <taxon>Magnoliopsida</taxon>
        <taxon>eudicotyledons</taxon>
        <taxon>Gunneridae</taxon>
        <taxon>Pentapetalae</taxon>
        <taxon>asterids</taxon>
        <taxon>campanulids</taxon>
        <taxon>Escalloniales</taxon>
        <taxon>Escalloniaceae</taxon>
        <taxon>Escallonia</taxon>
    </lineage>
</organism>
<evidence type="ECO:0000313" key="3">
    <source>
        <dbReference type="Proteomes" id="UP001188597"/>
    </source>
</evidence>
<dbReference type="AlphaFoldDB" id="A0AA88W444"/>